<dbReference type="PANTHER" id="PTHR24355">
    <property type="entry name" value="G PROTEIN-COUPLED RECEPTOR KINASE/RIBOSOMAL PROTEIN S6 KINASE"/>
    <property type="match status" value="1"/>
</dbReference>
<feature type="binding site" evidence="9">
    <location>
        <position position="230"/>
    </location>
    <ligand>
        <name>ATP</name>
        <dbReference type="ChEBI" id="CHEBI:30616"/>
    </ligand>
</feature>
<evidence type="ECO:0000256" key="4">
    <source>
        <dbReference type="ARBA" id="ARBA00022679"/>
    </source>
</evidence>
<name>A0AAD9R4G6_ACRCE</name>
<evidence type="ECO:0000256" key="10">
    <source>
        <dbReference type="RuleBase" id="RU000308"/>
    </source>
</evidence>
<gene>
    <name evidence="14" type="ORF">P5673_002833</name>
</gene>
<keyword evidence="2 10" id="KW-0723">Serine/threonine-protein kinase</keyword>
<evidence type="ECO:0000259" key="12">
    <source>
        <dbReference type="PROSITE" id="PS50132"/>
    </source>
</evidence>
<feature type="active site" description="Proton acceptor" evidence="8">
    <location>
        <position position="328"/>
    </location>
</feature>
<accession>A0AAD9R4G6</accession>
<keyword evidence="5 9" id="KW-0547">Nucleotide-binding</keyword>
<dbReference type="FunFam" id="1.10.510.10:FF:000074">
    <property type="entry name" value="G protein-coupled receptor kinase"/>
    <property type="match status" value="1"/>
</dbReference>
<dbReference type="PRINTS" id="PR00717">
    <property type="entry name" value="GPCRKINASE"/>
</dbReference>
<evidence type="ECO:0000256" key="2">
    <source>
        <dbReference type="ARBA" id="ARBA00022527"/>
    </source>
</evidence>
<dbReference type="SUPFAM" id="SSF56112">
    <property type="entry name" value="Protein kinase-like (PK-like)"/>
    <property type="match status" value="1"/>
</dbReference>
<evidence type="ECO:0000256" key="1">
    <source>
        <dbReference type="ARBA" id="ARBA00009793"/>
    </source>
</evidence>
<keyword evidence="7 9" id="KW-0067">ATP-binding</keyword>
<dbReference type="SMART" id="SM00133">
    <property type="entry name" value="S_TK_X"/>
    <property type="match status" value="1"/>
</dbReference>
<evidence type="ECO:0000256" key="9">
    <source>
        <dbReference type="PROSITE-ProRule" id="PRU10141"/>
    </source>
</evidence>
<dbReference type="Proteomes" id="UP001249851">
    <property type="component" value="Unassembled WGS sequence"/>
</dbReference>
<dbReference type="CDD" id="cd05605">
    <property type="entry name" value="STKc_GRK4_like"/>
    <property type="match status" value="1"/>
</dbReference>
<dbReference type="SMART" id="SM00315">
    <property type="entry name" value="RGS"/>
    <property type="match status" value="1"/>
</dbReference>
<evidence type="ECO:0000313" key="14">
    <source>
        <dbReference type="EMBL" id="KAK2572571.1"/>
    </source>
</evidence>
<dbReference type="InterPro" id="IPR044926">
    <property type="entry name" value="RGS_subdomain_2"/>
</dbReference>
<dbReference type="GO" id="GO:0007165">
    <property type="term" value="P:signal transduction"/>
    <property type="evidence" value="ECO:0007669"/>
    <property type="project" value="InterPro"/>
</dbReference>
<dbReference type="InterPro" id="IPR011009">
    <property type="entry name" value="Kinase-like_dom_sf"/>
</dbReference>
<keyword evidence="3" id="KW-0597">Phosphoprotein</keyword>
<comment type="similarity">
    <text evidence="1 10">Belongs to the protein kinase superfamily. AGC Ser/Thr protein kinase family. GPRK subfamily.</text>
</comment>
<dbReference type="GO" id="GO:0009966">
    <property type="term" value="P:regulation of signal transduction"/>
    <property type="evidence" value="ECO:0007669"/>
    <property type="project" value="TreeGrafter"/>
</dbReference>
<keyword evidence="14" id="KW-0675">Receptor</keyword>
<dbReference type="PROSITE" id="PS50132">
    <property type="entry name" value="RGS"/>
    <property type="match status" value="1"/>
</dbReference>
<evidence type="ECO:0000256" key="7">
    <source>
        <dbReference type="ARBA" id="ARBA00022840"/>
    </source>
</evidence>
<feature type="domain" description="Protein kinase" evidence="11">
    <location>
        <begin position="201"/>
        <end position="465"/>
    </location>
</feature>
<dbReference type="Pfam" id="PF00069">
    <property type="entry name" value="Pkinase"/>
    <property type="match status" value="1"/>
</dbReference>
<dbReference type="InterPro" id="IPR008271">
    <property type="entry name" value="Ser/Thr_kinase_AS"/>
</dbReference>
<dbReference type="SMART" id="SM00220">
    <property type="entry name" value="S_TKc"/>
    <property type="match status" value="1"/>
</dbReference>
<dbReference type="Gene3D" id="3.30.200.20">
    <property type="entry name" value="Phosphorylase Kinase, domain 1"/>
    <property type="match status" value="1"/>
</dbReference>
<protein>
    <recommendedName>
        <fullName evidence="10">G protein-coupled receptor kinase</fullName>
        <ecNumber evidence="10">2.7.11.-</ecNumber>
    </recommendedName>
</protein>
<dbReference type="PANTHER" id="PTHR24355:SF28">
    <property type="entry name" value="G PROTEIN-COUPLED RECEPTOR KINASE 2"/>
    <property type="match status" value="1"/>
</dbReference>
<dbReference type="SUPFAM" id="SSF48097">
    <property type="entry name" value="Regulator of G-protein signaling, RGS"/>
    <property type="match status" value="1"/>
</dbReference>
<keyword evidence="4 10" id="KW-0808">Transferase</keyword>
<keyword evidence="6 10" id="KW-0418">Kinase</keyword>
<dbReference type="AlphaFoldDB" id="A0AAD9R4G6"/>
<dbReference type="InterPro" id="IPR016137">
    <property type="entry name" value="RGS"/>
</dbReference>
<dbReference type="GO" id="GO:0004703">
    <property type="term" value="F:G protein-coupled receptor kinase activity"/>
    <property type="evidence" value="ECO:0007669"/>
    <property type="project" value="InterPro"/>
</dbReference>
<dbReference type="Pfam" id="PF00615">
    <property type="entry name" value="RGS"/>
    <property type="match status" value="1"/>
</dbReference>
<dbReference type="PROSITE" id="PS00108">
    <property type="entry name" value="PROTEIN_KINASE_ST"/>
    <property type="match status" value="1"/>
</dbReference>
<proteinExistence type="inferred from homology"/>
<comment type="caution">
    <text evidence="14">The sequence shown here is derived from an EMBL/GenBank/DDBJ whole genome shotgun (WGS) entry which is preliminary data.</text>
</comment>
<dbReference type="EMBL" id="JARQWQ010000004">
    <property type="protein sequence ID" value="KAK2572571.1"/>
    <property type="molecule type" value="Genomic_DNA"/>
</dbReference>
<evidence type="ECO:0000256" key="8">
    <source>
        <dbReference type="PIRSR" id="PIRSR600239-51"/>
    </source>
</evidence>
<reference evidence="14" key="2">
    <citation type="journal article" date="2023" name="Science">
        <title>Genomic signatures of disease resistance in endangered staghorn corals.</title>
        <authorList>
            <person name="Vollmer S.V."/>
            <person name="Selwyn J.D."/>
            <person name="Despard B.A."/>
            <person name="Roesel C.L."/>
        </authorList>
    </citation>
    <scope>NUCLEOTIDE SEQUENCE</scope>
    <source>
        <strain evidence="14">K2</strain>
    </source>
</reference>
<dbReference type="InterPro" id="IPR000961">
    <property type="entry name" value="AGC-kinase_C"/>
</dbReference>
<reference evidence="14" key="1">
    <citation type="journal article" date="2023" name="G3 (Bethesda)">
        <title>Whole genome assembly and annotation of the endangered Caribbean coral Acropora cervicornis.</title>
        <authorList>
            <person name="Selwyn J.D."/>
            <person name="Vollmer S.V."/>
        </authorList>
    </citation>
    <scope>NUCLEOTIDE SEQUENCE</scope>
    <source>
        <strain evidence="14">K2</strain>
    </source>
</reference>
<dbReference type="InterPro" id="IPR036305">
    <property type="entry name" value="RGS_sf"/>
</dbReference>
<dbReference type="GO" id="GO:0005524">
    <property type="term" value="F:ATP binding"/>
    <property type="evidence" value="ECO:0007669"/>
    <property type="project" value="UniProtKB-UniRule"/>
</dbReference>
<dbReference type="InterPro" id="IPR000239">
    <property type="entry name" value="GPCR_kinase"/>
</dbReference>
<dbReference type="InterPro" id="IPR017441">
    <property type="entry name" value="Protein_kinase_ATP_BS"/>
</dbReference>
<evidence type="ECO:0000259" key="13">
    <source>
        <dbReference type="PROSITE" id="PS51285"/>
    </source>
</evidence>
<evidence type="ECO:0000256" key="5">
    <source>
        <dbReference type="ARBA" id="ARBA00022741"/>
    </source>
</evidence>
<evidence type="ECO:0000313" key="15">
    <source>
        <dbReference type="Proteomes" id="UP001249851"/>
    </source>
</evidence>
<dbReference type="EC" id="2.7.11.-" evidence="10"/>
<dbReference type="PROSITE" id="PS00107">
    <property type="entry name" value="PROTEIN_KINASE_ATP"/>
    <property type="match status" value="1"/>
</dbReference>
<evidence type="ECO:0000256" key="3">
    <source>
        <dbReference type="ARBA" id="ARBA00022553"/>
    </source>
</evidence>
<dbReference type="PROSITE" id="PS51285">
    <property type="entry name" value="AGC_KINASE_CTER"/>
    <property type="match status" value="1"/>
</dbReference>
<feature type="domain" description="RGS" evidence="12">
    <location>
        <begin position="56"/>
        <end position="186"/>
    </location>
</feature>
<dbReference type="Gene3D" id="1.10.167.10">
    <property type="entry name" value="Regulator of G-protein Signalling 4, domain 2"/>
    <property type="match status" value="1"/>
</dbReference>
<sequence>MELENIVANTVYLKARESKTKGRSKKWKELLKFPHHTVSAYLKHELQPTYDRICEKEPIGRELFRQFCAGNAELQRTIYFLDEVDAFDKAEASRKPSLARDLVQKHLPEQNTHNHEVLLGGERYDGHRVAGVMDDTVEKTIRTVSKAPDEEFSMDFFKDAVREVKDFLGGKPFEDYQQTMYFSRYLQWKWLERQPVTKKTFRHYRVLGKGGFGEVCACQSKISGKMYAMKKLEKKRIKRRKGEAMALNEKQLLEKIDSRFVVRVSLAYAYETKDALCMVLTLMNGGDLKFHIHNMGNPGFEEERAVFYAAEVMLGLIHLHSKRIVYRDMKPENLLLDDNGHVRISDLGLAVQIKNGETIRGRVGTIGYMSPEVVKNERYTFAPDWWGLGCLVYEMIQGKSPFRARKEKVKREEVERRVKEDQEVYTDKFSSAARLICSQALQKDVNNRLGYSDLGGEEAKKHIFFRNINWPQLEAGMFKPPFVPDPRAVYCKDVLDIEQFSSVKGVRLDESDDEFYRKFACGSVSIPWQSEMIEMECFSELNVFGPHGTPTPDLIGDAPPEPPKKRGVACCSGSVSLFSYTCRTAGI</sequence>
<organism evidence="14 15">
    <name type="scientific">Acropora cervicornis</name>
    <name type="common">Staghorn coral</name>
    <dbReference type="NCBI Taxonomy" id="6130"/>
    <lineage>
        <taxon>Eukaryota</taxon>
        <taxon>Metazoa</taxon>
        <taxon>Cnidaria</taxon>
        <taxon>Anthozoa</taxon>
        <taxon>Hexacorallia</taxon>
        <taxon>Scleractinia</taxon>
        <taxon>Astrocoeniina</taxon>
        <taxon>Acroporidae</taxon>
        <taxon>Acropora</taxon>
    </lineage>
</organism>
<dbReference type="PROSITE" id="PS50011">
    <property type="entry name" value="PROTEIN_KINASE_DOM"/>
    <property type="match status" value="1"/>
</dbReference>
<dbReference type="InterPro" id="IPR000719">
    <property type="entry name" value="Prot_kinase_dom"/>
</dbReference>
<dbReference type="Gene3D" id="1.10.510.10">
    <property type="entry name" value="Transferase(Phosphotransferase) domain 1"/>
    <property type="match status" value="1"/>
</dbReference>
<feature type="domain" description="AGC-kinase C-terminal" evidence="13">
    <location>
        <begin position="466"/>
        <end position="531"/>
    </location>
</feature>
<evidence type="ECO:0000256" key="6">
    <source>
        <dbReference type="ARBA" id="ARBA00022777"/>
    </source>
</evidence>
<evidence type="ECO:0000259" key="11">
    <source>
        <dbReference type="PROSITE" id="PS50011"/>
    </source>
</evidence>
<keyword evidence="15" id="KW-1185">Reference proteome</keyword>
<dbReference type="GO" id="GO:0005737">
    <property type="term" value="C:cytoplasm"/>
    <property type="evidence" value="ECO:0007669"/>
    <property type="project" value="TreeGrafter"/>
</dbReference>